<keyword evidence="4" id="KW-0732">Signal</keyword>
<feature type="compositionally biased region" description="Polar residues" evidence="3">
    <location>
        <begin position="155"/>
        <end position="166"/>
    </location>
</feature>
<dbReference type="PROSITE" id="PS50102">
    <property type="entry name" value="RRM"/>
    <property type="match status" value="1"/>
</dbReference>
<feature type="region of interest" description="Disordered" evidence="3">
    <location>
        <begin position="248"/>
        <end position="288"/>
    </location>
</feature>
<accession>A0A653BQT8</accession>
<feature type="compositionally biased region" description="Basic and acidic residues" evidence="3">
    <location>
        <begin position="248"/>
        <end position="273"/>
    </location>
</feature>
<name>A0A653BQT8_CALMS</name>
<evidence type="ECO:0000313" key="6">
    <source>
        <dbReference type="EMBL" id="VEN37366.1"/>
    </source>
</evidence>
<dbReference type="Gene3D" id="3.30.70.330">
    <property type="match status" value="1"/>
</dbReference>
<dbReference type="Proteomes" id="UP000410492">
    <property type="component" value="Unassembled WGS sequence"/>
</dbReference>
<reference evidence="6 7" key="1">
    <citation type="submission" date="2019-01" db="EMBL/GenBank/DDBJ databases">
        <authorList>
            <person name="Sayadi A."/>
        </authorList>
    </citation>
    <scope>NUCLEOTIDE SEQUENCE [LARGE SCALE GENOMIC DNA]</scope>
</reference>
<keyword evidence="1 2" id="KW-0694">RNA-binding</keyword>
<dbReference type="EMBL" id="CAACVG010003269">
    <property type="protein sequence ID" value="VEN37366.1"/>
    <property type="molecule type" value="Genomic_DNA"/>
</dbReference>
<dbReference type="AlphaFoldDB" id="A0A653BQT8"/>
<evidence type="ECO:0000256" key="3">
    <source>
        <dbReference type="SAM" id="MobiDB-lite"/>
    </source>
</evidence>
<dbReference type="InterPro" id="IPR000504">
    <property type="entry name" value="RRM_dom"/>
</dbReference>
<evidence type="ECO:0000313" key="7">
    <source>
        <dbReference type="Proteomes" id="UP000410492"/>
    </source>
</evidence>
<feature type="signal peptide" evidence="4">
    <location>
        <begin position="1"/>
        <end position="17"/>
    </location>
</feature>
<feature type="domain" description="RRM" evidence="5">
    <location>
        <begin position="58"/>
        <end position="132"/>
    </location>
</feature>
<protein>
    <recommendedName>
        <fullName evidence="5">RRM domain-containing protein</fullName>
    </recommendedName>
</protein>
<dbReference type="CDD" id="cd00590">
    <property type="entry name" value="RRM_SF"/>
    <property type="match status" value="1"/>
</dbReference>
<keyword evidence="7" id="KW-1185">Reference proteome</keyword>
<evidence type="ECO:0000256" key="1">
    <source>
        <dbReference type="ARBA" id="ARBA00022884"/>
    </source>
</evidence>
<feature type="region of interest" description="Disordered" evidence="3">
    <location>
        <begin position="138"/>
        <end position="180"/>
    </location>
</feature>
<dbReference type="Pfam" id="PF00076">
    <property type="entry name" value="RRM_1"/>
    <property type="match status" value="1"/>
</dbReference>
<feature type="chain" id="PRO_5024853341" description="RRM domain-containing protein" evidence="4">
    <location>
        <begin position="18"/>
        <end position="575"/>
    </location>
</feature>
<dbReference type="InterPro" id="IPR035979">
    <property type="entry name" value="RBD_domain_sf"/>
</dbReference>
<evidence type="ECO:0000259" key="5">
    <source>
        <dbReference type="PROSITE" id="PS50102"/>
    </source>
</evidence>
<dbReference type="InterPro" id="IPR012677">
    <property type="entry name" value="Nucleotide-bd_a/b_plait_sf"/>
</dbReference>
<sequence>MMIPLMSLLIVMLESSADPEAVRQELNKVQFGGGYLSAEFKKDREDDYNINPEDIDPTTLYVGNLAQEVTKDDMLRMYPTSKRIDIGYAKKMKFTRYAFVAFKNAVDAIEAYKKTHDTQMYNKSLIVRFRRMNGTIGMLGEPKVQSKTDKDRSQSKSSETNGQMPSEENENETVDNNPWNIDVSTWEESYDDMYDDDCMLDVKPSLEDLEKDVKVPRDIDQFLLRDNLEDFFSPNILDEAKREITSEDATRRDTFSDSHNKTSIRLQEDHNDIHPSPNTSEVDNSELDNPVKVKDEIKSEVDQTRDDKSLRSTYRQLMLTRRKKNLAIKVEEDNNAIKTEAGRSETSNLEKERVDDLFGVNASKSDRETNQEHLKDSISIADDDRGPQENIEEIEKKVKEETPHSLTNRCISTYGELKEFGMKMQITRKVMVKEEIESVGCDLQDDQLHAVDVQEADTDLSLDTGITGQAQGGQNVQSSELSRNEDNLTNTMTSSQTNNAHGSTLEFDSCTEVNARQNQAAEQENGEFNFDVDLNSLLTDVKKEPRVEDYENYDELDEEEDDDIENFLKRRKAQI</sequence>
<proteinExistence type="predicted"/>
<feature type="compositionally biased region" description="Basic and acidic residues" evidence="3">
    <location>
        <begin position="144"/>
        <end position="154"/>
    </location>
</feature>
<dbReference type="GO" id="GO:0003723">
    <property type="term" value="F:RNA binding"/>
    <property type="evidence" value="ECO:0007669"/>
    <property type="project" value="UniProtKB-UniRule"/>
</dbReference>
<evidence type="ECO:0000256" key="2">
    <source>
        <dbReference type="PROSITE-ProRule" id="PRU00176"/>
    </source>
</evidence>
<evidence type="ECO:0000256" key="4">
    <source>
        <dbReference type="SAM" id="SignalP"/>
    </source>
</evidence>
<dbReference type="OrthoDB" id="4726at2759"/>
<dbReference type="SMART" id="SM00360">
    <property type="entry name" value="RRM"/>
    <property type="match status" value="1"/>
</dbReference>
<gene>
    <name evidence="6" type="ORF">CALMAC_LOCUS2639</name>
</gene>
<dbReference type="SUPFAM" id="SSF54928">
    <property type="entry name" value="RNA-binding domain, RBD"/>
    <property type="match status" value="1"/>
</dbReference>
<organism evidence="6 7">
    <name type="scientific">Callosobruchus maculatus</name>
    <name type="common">Southern cowpea weevil</name>
    <name type="synonym">Pulse bruchid</name>
    <dbReference type="NCBI Taxonomy" id="64391"/>
    <lineage>
        <taxon>Eukaryota</taxon>
        <taxon>Metazoa</taxon>
        <taxon>Ecdysozoa</taxon>
        <taxon>Arthropoda</taxon>
        <taxon>Hexapoda</taxon>
        <taxon>Insecta</taxon>
        <taxon>Pterygota</taxon>
        <taxon>Neoptera</taxon>
        <taxon>Endopterygota</taxon>
        <taxon>Coleoptera</taxon>
        <taxon>Polyphaga</taxon>
        <taxon>Cucujiformia</taxon>
        <taxon>Chrysomeloidea</taxon>
        <taxon>Chrysomelidae</taxon>
        <taxon>Bruchinae</taxon>
        <taxon>Bruchini</taxon>
        <taxon>Callosobruchus</taxon>
    </lineage>
</organism>